<evidence type="ECO:0000313" key="2">
    <source>
        <dbReference type="EMBL" id="TDQ05458.1"/>
    </source>
</evidence>
<organism evidence="2 3">
    <name type="scientific">Labedaea rhizosphaerae</name>
    <dbReference type="NCBI Taxonomy" id="598644"/>
    <lineage>
        <taxon>Bacteria</taxon>
        <taxon>Bacillati</taxon>
        <taxon>Actinomycetota</taxon>
        <taxon>Actinomycetes</taxon>
        <taxon>Pseudonocardiales</taxon>
        <taxon>Pseudonocardiaceae</taxon>
        <taxon>Labedaea</taxon>
    </lineage>
</organism>
<sequence>MLLFGALWVLGVFAALFVAVLVFRFFGLLLNDGNVTPSDRPQCFRC</sequence>
<protein>
    <submittedName>
        <fullName evidence="2">Uncharacterized protein</fullName>
    </submittedName>
</protein>
<name>A0A4R6SME6_LABRH</name>
<keyword evidence="1" id="KW-0472">Membrane</keyword>
<gene>
    <name evidence="2" type="ORF">EV186_1011429</name>
</gene>
<evidence type="ECO:0000313" key="3">
    <source>
        <dbReference type="Proteomes" id="UP000295444"/>
    </source>
</evidence>
<keyword evidence="1" id="KW-0812">Transmembrane</keyword>
<comment type="caution">
    <text evidence="2">The sequence shown here is derived from an EMBL/GenBank/DDBJ whole genome shotgun (WGS) entry which is preliminary data.</text>
</comment>
<dbReference type="AlphaFoldDB" id="A0A4R6SME6"/>
<proteinExistence type="predicted"/>
<keyword evidence="3" id="KW-1185">Reference proteome</keyword>
<evidence type="ECO:0000256" key="1">
    <source>
        <dbReference type="SAM" id="Phobius"/>
    </source>
</evidence>
<keyword evidence="1" id="KW-1133">Transmembrane helix</keyword>
<reference evidence="2 3" key="1">
    <citation type="submission" date="2019-03" db="EMBL/GenBank/DDBJ databases">
        <title>Genomic Encyclopedia of Type Strains, Phase IV (KMG-IV): sequencing the most valuable type-strain genomes for metagenomic binning, comparative biology and taxonomic classification.</title>
        <authorList>
            <person name="Goeker M."/>
        </authorList>
    </citation>
    <scope>NUCLEOTIDE SEQUENCE [LARGE SCALE GENOMIC DNA]</scope>
    <source>
        <strain evidence="2 3">DSM 45361</strain>
    </source>
</reference>
<feature type="transmembrane region" description="Helical" evidence="1">
    <location>
        <begin position="6"/>
        <end position="30"/>
    </location>
</feature>
<dbReference type="Proteomes" id="UP000295444">
    <property type="component" value="Unassembled WGS sequence"/>
</dbReference>
<accession>A0A4R6SME6</accession>
<dbReference type="EMBL" id="SNXZ01000001">
    <property type="protein sequence ID" value="TDQ05458.1"/>
    <property type="molecule type" value="Genomic_DNA"/>
</dbReference>